<accession>A0A316TV52</accession>
<dbReference type="RefSeq" id="WP_109646488.1">
    <property type="nucleotide sequence ID" value="NZ_QGGB01000005.1"/>
</dbReference>
<comment type="function">
    <text evidence="4">Nucleoside triphosphate pyrophosphatase that hydrolyzes dTTP and UTP. May have a dual role in cell division arrest and in preventing the incorporation of modified nucleotides into cellular nucleic acids.</text>
</comment>
<evidence type="ECO:0000313" key="6">
    <source>
        <dbReference type="Proteomes" id="UP000245533"/>
    </source>
</evidence>
<dbReference type="PANTHER" id="PTHR43213">
    <property type="entry name" value="BIFUNCTIONAL DTTP/UTP PYROPHOSPHATASE/METHYLTRANSFERASE PROTEIN-RELATED"/>
    <property type="match status" value="1"/>
</dbReference>
<feature type="site" description="Important for substrate specificity" evidence="4">
    <location>
        <position position="11"/>
    </location>
</feature>
<comment type="subcellular location">
    <subcellularLocation>
        <location evidence="4">Cytoplasm</location>
    </subcellularLocation>
</comment>
<dbReference type="Pfam" id="PF02545">
    <property type="entry name" value="Maf"/>
    <property type="match status" value="1"/>
</dbReference>
<feature type="site" description="Important for substrate specificity" evidence="4">
    <location>
        <position position="157"/>
    </location>
</feature>
<feature type="site" description="Important for substrate specificity" evidence="4">
    <location>
        <position position="69"/>
    </location>
</feature>
<dbReference type="PIRSF" id="PIRSF006305">
    <property type="entry name" value="Maf"/>
    <property type="match status" value="1"/>
</dbReference>
<keyword evidence="6" id="KW-1185">Reference proteome</keyword>
<sequence>MKIILASASPRRAQLFRQMNLEFETDPSGLDEVIDPALAPSDIVISLAEQKGRDVSARHQNSLVIAADTIVVAGSDILGKPVSEKEAAEMLSGLSGSTHEVFSGVWAGTLGHNGAIEYSFSLFERTKVTFSPLTQEEIAFYVQTGSPMDKAGAYGIQDDLGALFIREISGDYYNVVGFPMNAFYQKLKAEMPAVHKEIFLHLIT</sequence>
<keyword evidence="4" id="KW-0963">Cytoplasm</keyword>
<comment type="caution">
    <text evidence="4">Lacks conserved residue(s) required for the propagation of feature annotation.</text>
</comment>
<comment type="cofactor">
    <cofactor evidence="1 4">
        <name>a divalent metal cation</name>
        <dbReference type="ChEBI" id="CHEBI:60240"/>
    </cofactor>
</comment>
<name>A0A316TV52_9BACT</name>
<reference evidence="5 6" key="1">
    <citation type="submission" date="2018-05" db="EMBL/GenBank/DDBJ databases">
        <title>Rhodohalobacter halophilus gen. nov., sp. nov., a moderately halophilic member of the family Balneolaceae.</title>
        <authorList>
            <person name="Liu Z.-W."/>
        </authorList>
    </citation>
    <scope>NUCLEOTIDE SEQUENCE [LARGE SCALE GENOMIC DNA]</scope>
    <source>
        <strain evidence="5 6">8A47</strain>
    </source>
</reference>
<dbReference type="PANTHER" id="PTHR43213:SF5">
    <property type="entry name" value="BIFUNCTIONAL DTTP_UTP PYROPHOSPHATASE_METHYLTRANSFERASE PROTEIN-RELATED"/>
    <property type="match status" value="1"/>
</dbReference>
<organism evidence="5 6">
    <name type="scientific">Rhodohalobacter mucosus</name>
    <dbReference type="NCBI Taxonomy" id="2079485"/>
    <lineage>
        <taxon>Bacteria</taxon>
        <taxon>Pseudomonadati</taxon>
        <taxon>Balneolota</taxon>
        <taxon>Balneolia</taxon>
        <taxon>Balneolales</taxon>
        <taxon>Balneolaceae</taxon>
        <taxon>Rhodohalobacter</taxon>
    </lineage>
</organism>
<dbReference type="EMBL" id="QGGB01000005">
    <property type="protein sequence ID" value="PWN07139.1"/>
    <property type="molecule type" value="Genomic_DNA"/>
</dbReference>
<comment type="catalytic activity">
    <reaction evidence="4">
        <text>dTTP + H2O = dTMP + diphosphate + H(+)</text>
        <dbReference type="Rhea" id="RHEA:28534"/>
        <dbReference type="ChEBI" id="CHEBI:15377"/>
        <dbReference type="ChEBI" id="CHEBI:15378"/>
        <dbReference type="ChEBI" id="CHEBI:33019"/>
        <dbReference type="ChEBI" id="CHEBI:37568"/>
        <dbReference type="ChEBI" id="CHEBI:63528"/>
        <dbReference type="EC" id="3.6.1.9"/>
    </reaction>
</comment>
<evidence type="ECO:0000256" key="3">
    <source>
        <dbReference type="ARBA" id="ARBA00023080"/>
    </source>
</evidence>
<dbReference type="GO" id="GO:0005737">
    <property type="term" value="C:cytoplasm"/>
    <property type="evidence" value="ECO:0007669"/>
    <property type="project" value="UniProtKB-SubCell"/>
</dbReference>
<evidence type="ECO:0000256" key="2">
    <source>
        <dbReference type="ARBA" id="ARBA00022801"/>
    </source>
</evidence>
<dbReference type="InterPro" id="IPR029001">
    <property type="entry name" value="ITPase-like_fam"/>
</dbReference>
<comment type="catalytic activity">
    <reaction evidence="4">
        <text>UTP + H2O = UMP + diphosphate + H(+)</text>
        <dbReference type="Rhea" id="RHEA:29395"/>
        <dbReference type="ChEBI" id="CHEBI:15377"/>
        <dbReference type="ChEBI" id="CHEBI:15378"/>
        <dbReference type="ChEBI" id="CHEBI:33019"/>
        <dbReference type="ChEBI" id="CHEBI:46398"/>
        <dbReference type="ChEBI" id="CHEBI:57865"/>
        <dbReference type="EC" id="3.6.1.9"/>
    </reaction>
</comment>
<dbReference type="GO" id="GO:0036218">
    <property type="term" value="F:dTTP diphosphatase activity"/>
    <property type="evidence" value="ECO:0007669"/>
    <property type="project" value="RHEA"/>
</dbReference>
<dbReference type="GO" id="GO:0009117">
    <property type="term" value="P:nucleotide metabolic process"/>
    <property type="evidence" value="ECO:0007669"/>
    <property type="project" value="UniProtKB-KW"/>
</dbReference>
<feature type="active site" description="Proton acceptor" evidence="4">
    <location>
        <position position="68"/>
    </location>
</feature>
<comment type="caution">
    <text evidence="5">The sequence shown here is derived from an EMBL/GenBank/DDBJ whole genome shotgun (WGS) entry which is preliminary data.</text>
</comment>
<comment type="similarity">
    <text evidence="4">Belongs to the Maf family. YhdE subfamily.</text>
</comment>
<dbReference type="EC" id="3.6.1.9" evidence="4"/>
<keyword evidence="3 4" id="KW-0546">Nucleotide metabolism</keyword>
<dbReference type="Proteomes" id="UP000245533">
    <property type="component" value="Unassembled WGS sequence"/>
</dbReference>
<evidence type="ECO:0000256" key="1">
    <source>
        <dbReference type="ARBA" id="ARBA00001968"/>
    </source>
</evidence>
<proteinExistence type="inferred from homology"/>
<keyword evidence="2 4" id="KW-0378">Hydrolase</keyword>
<dbReference type="Gene3D" id="3.90.950.10">
    <property type="match status" value="1"/>
</dbReference>
<dbReference type="InterPro" id="IPR003697">
    <property type="entry name" value="Maf-like"/>
</dbReference>
<protein>
    <recommendedName>
        <fullName evidence="4">dTTP/UTP pyrophosphatase</fullName>
        <shortName evidence="4">dTTPase/UTPase</shortName>
        <ecNumber evidence="4">3.6.1.9</ecNumber>
    </recommendedName>
    <alternativeName>
        <fullName evidence="4">Nucleoside triphosphate pyrophosphatase</fullName>
    </alternativeName>
    <alternativeName>
        <fullName evidence="4">Nucleotide pyrophosphatase</fullName>
        <shortName evidence="4">Nucleotide PPase</shortName>
    </alternativeName>
</protein>
<dbReference type="HAMAP" id="MF_00528">
    <property type="entry name" value="Maf"/>
    <property type="match status" value="1"/>
</dbReference>
<dbReference type="CDD" id="cd00555">
    <property type="entry name" value="Maf"/>
    <property type="match status" value="1"/>
</dbReference>
<evidence type="ECO:0000256" key="4">
    <source>
        <dbReference type="HAMAP-Rule" id="MF_00528"/>
    </source>
</evidence>
<dbReference type="SUPFAM" id="SSF52972">
    <property type="entry name" value="ITPase-like"/>
    <property type="match status" value="1"/>
</dbReference>
<dbReference type="GO" id="GO:0036221">
    <property type="term" value="F:UTP diphosphatase activity"/>
    <property type="evidence" value="ECO:0007669"/>
    <property type="project" value="RHEA"/>
</dbReference>
<evidence type="ECO:0000313" key="5">
    <source>
        <dbReference type="EMBL" id="PWN07139.1"/>
    </source>
</evidence>
<dbReference type="OrthoDB" id="9807767at2"/>
<gene>
    <name evidence="5" type="primary">maf</name>
    <name evidence="5" type="ORF">DDZ15_07705</name>
</gene>
<dbReference type="AlphaFoldDB" id="A0A316TV52"/>
<dbReference type="NCBIfam" id="TIGR00172">
    <property type="entry name" value="maf"/>
    <property type="match status" value="1"/>
</dbReference>